<proteinExistence type="predicted"/>
<dbReference type="EMBL" id="CAKLCB010000220">
    <property type="protein sequence ID" value="CAH0517034.1"/>
    <property type="molecule type" value="Genomic_DNA"/>
</dbReference>
<keyword evidence="4" id="KW-1185">Reference proteome</keyword>
<feature type="compositionally biased region" description="Polar residues" evidence="1">
    <location>
        <begin position="110"/>
        <end position="119"/>
    </location>
</feature>
<feature type="compositionally biased region" description="Basic and acidic residues" evidence="1">
    <location>
        <begin position="182"/>
        <end position="197"/>
    </location>
</feature>
<dbReference type="PANTHER" id="PTHR12299:SF17">
    <property type="entry name" value="AT19571P-RELATED"/>
    <property type="match status" value="1"/>
</dbReference>
<dbReference type="Pfam" id="PF04774">
    <property type="entry name" value="HABP4_PAI-RBP1"/>
    <property type="match status" value="1"/>
</dbReference>
<gene>
    <name evidence="3" type="ORF">PBS001_LOCUS3665</name>
</gene>
<evidence type="ECO:0000256" key="1">
    <source>
        <dbReference type="SAM" id="MobiDB-lite"/>
    </source>
</evidence>
<comment type="caution">
    <text evidence="3">The sequence shown here is derived from an EMBL/GenBank/DDBJ whole genome shotgun (WGS) entry which is preliminary data.</text>
</comment>
<feature type="region of interest" description="Disordered" evidence="1">
    <location>
        <begin position="100"/>
        <end position="247"/>
    </location>
</feature>
<reference evidence="3 4" key="1">
    <citation type="submission" date="2021-11" db="EMBL/GenBank/DDBJ databases">
        <authorList>
            <person name="Islam A."/>
            <person name="Islam S."/>
            <person name="Flora M.S."/>
            <person name="Rahman M."/>
            <person name="Ziaur R.M."/>
            <person name="Epstein J.H."/>
            <person name="Hassan M."/>
            <person name="Klassen M."/>
            <person name="Woodard K."/>
            <person name="Webb A."/>
            <person name="Webby R.J."/>
            <person name="El Zowalaty M.E."/>
        </authorList>
    </citation>
    <scope>NUCLEOTIDE SEQUENCE [LARGE SCALE GENOMIC DNA]</scope>
    <source>
        <strain evidence="3">Pbs1</strain>
    </source>
</reference>
<organism evidence="3 4">
    <name type="scientific">Peronospora belbahrii</name>
    <dbReference type="NCBI Taxonomy" id="622444"/>
    <lineage>
        <taxon>Eukaryota</taxon>
        <taxon>Sar</taxon>
        <taxon>Stramenopiles</taxon>
        <taxon>Oomycota</taxon>
        <taxon>Peronosporomycetes</taxon>
        <taxon>Peronosporales</taxon>
        <taxon>Peronosporaceae</taxon>
        <taxon>Peronospora</taxon>
    </lineage>
</organism>
<dbReference type="Proteomes" id="UP001158986">
    <property type="component" value="Unassembled WGS sequence"/>
</dbReference>
<feature type="region of interest" description="Disordered" evidence="1">
    <location>
        <begin position="326"/>
        <end position="377"/>
    </location>
</feature>
<sequence length="377" mass="41336">MYACHWCVWKGSRVYKYFFRLRKRENNDGAKAEWLQSGSVDTNRSRARWDVAFSVASKRLAIVATPFGLSAAQISSILLSSRLAAMATKYQNIFAALDSDEEDTPRVNKKATSTLSANVALNKPAAGNKKSGNKRVPVGDKPRSPNDGSRAPRERGDRGDRGDRVDRGGRGDRGRGHRGPRREHERRSGTGRGKESIKQGGGAHNWGNKADPNEQLVEAAFQEGAKPVSDEEAAADEVAPEEEEEEEVQLTLDEYLEKQKSSRSGDLFAEVEVRQVTNQFSSATQITKEGKTPDFIDSQYEKVYSKKTSGRKKQVITDVGFRLEKPERFTRDFDSSRGGRGGRGGRGARGNGRTGGRGGHGANVPNVTDMSAFPSLG</sequence>
<dbReference type="Gene3D" id="6.10.140.1040">
    <property type="match status" value="1"/>
</dbReference>
<dbReference type="SMART" id="SM01233">
    <property type="entry name" value="HABP4_PAI-RBP1"/>
    <property type="match status" value="1"/>
</dbReference>
<evidence type="ECO:0000313" key="4">
    <source>
        <dbReference type="Proteomes" id="UP001158986"/>
    </source>
</evidence>
<dbReference type="InterPro" id="IPR006861">
    <property type="entry name" value="HABP4_PAIRBP1-bd"/>
</dbReference>
<accession>A0ABN8CWR6</accession>
<dbReference type="PANTHER" id="PTHR12299">
    <property type="entry name" value="HYALURONIC ACID-BINDING PROTEIN 4"/>
    <property type="match status" value="1"/>
</dbReference>
<feature type="domain" description="Hyaluronan/mRNA-binding protein" evidence="2">
    <location>
        <begin position="180"/>
        <end position="277"/>
    </location>
</feature>
<protein>
    <recommendedName>
        <fullName evidence="2">Hyaluronan/mRNA-binding protein domain-containing protein</fullName>
    </recommendedName>
</protein>
<feature type="compositionally biased region" description="Gly residues" evidence="1">
    <location>
        <begin position="338"/>
        <end position="361"/>
    </location>
</feature>
<evidence type="ECO:0000313" key="3">
    <source>
        <dbReference type="EMBL" id="CAH0517034.1"/>
    </source>
</evidence>
<feature type="compositionally biased region" description="Acidic residues" evidence="1">
    <location>
        <begin position="230"/>
        <end position="247"/>
    </location>
</feature>
<evidence type="ECO:0000259" key="2">
    <source>
        <dbReference type="SMART" id="SM01233"/>
    </source>
</evidence>
<feature type="compositionally biased region" description="Basic and acidic residues" evidence="1">
    <location>
        <begin position="326"/>
        <end position="337"/>
    </location>
</feature>
<name>A0ABN8CWR6_9STRA</name>
<dbReference type="InterPro" id="IPR039764">
    <property type="entry name" value="HABP4/SERBP1-like"/>
</dbReference>
<feature type="compositionally biased region" description="Basic and acidic residues" evidence="1">
    <location>
        <begin position="137"/>
        <end position="174"/>
    </location>
</feature>